<comment type="cofactor">
    <cofactor evidence="1">
        <name>Mg(2+)</name>
        <dbReference type="ChEBI" id="CHEBI:18420"/>
    </cofactor>
</comment>
<evidence type="ECO:0000313" key="6">
    <source>
        <dbReference type="EMBL" id="RFT15527.1"/>
    </source>
</evidence>
<dbReference type="PROSITE" id="PS51880">
    <property type="entry name" value="TGS"/>
    <property type="match status" value="1"/>
</dbReference>
<evidence type="ECO:0000256" key="2">
    <source>
        <dbReference type="ARBA" id="ARBA00022723"/>
    </source>
</evidence>
<dbReference type="FunFam" id="3.10.20.30:FF:000001">
    <property type="entry name" value="Ribosome-binding ATPase YchF"/>
    <property type="match status" value="1"/>
</dbReference>
<keyword evidence="4" id="KW-0067">ATP-binding</keyword>
<dbReference type="EMBL" id="QUAH01000008">
    <property type="protein sequence ID" value="RFT15527.1"/>
    <property type="molecule type" value="Genomic_DNA"/>
</dbReference>
<dbReference type="Gene3D" id="3.40.50.300">
    <property type="entry name" value="P-loop containing nucleotide triphosphate hydrolases"/>
    <property type="match status" value="1"/>
</dbReference>
<dbReference type="AlphaFoldDB" id="A0A3E2BLK9"/>
<evidence type="ECO:0000259" key="5">
    <source>
        <dbReference type="PROSITE" id="PS51880"/>
    </source>
</evidence>
<evidence type="ECO:0000256" key="3">
    <source>
        <dbReference type="ARBA" id="ARBA00022741"/>
    </source>
</evidence>
<dbReference type="InterPro" id="IPR012676">
    <property type="entry name" value="TGS-like"/>
</dbReference>
<dbReference type="InterPro" id="IPR013029">
    <property type="entry name" value="YchF_C"/>
</dbReference>
<name>A0A3E2BLK9_9BACT</name>
<dbReference type="InterPro" id="IPR004396">
    <property type="entry name" value="ATPase_YchF/OLA1"/>
</dbReference>
<dbReference type="Gene3D" id="1.10.150.300">
    <property type="entry name" value="TGS-like domain"/>
    <property type="match status" value="1"/>
</dbReference>
<dbReference type="Proteomes" id="UP000257323">
    <property type="component" value="Unassembled WGS sequence"/>
</dbReference>
<dbReference type="SUPFAM" id="SSF81271">
    <property type="entry name" value="TGS-like"/>
    <property type="match status" value="1"/>
</dbReference>
<dbReference type="InterPro" id="IPR012675">
    <property type="entry name" value="Beta-grasp_dom_sf"/>
</dbReference>
<dbReference type="GO" id="GO:0005524">
    <property type="term" value="F:ATP binding"/>
    <property type="evidence" value="ECO:0007669"/>
    <property type="project" value="UniProtKB-KW"/>
</dbReference>
<organism evidence="6 7">
    <name type="scientific">Candidatus Saccharicenans subterraneus</name>
    <dbReference type="NCBI Taxonomy" id="2508984"/>
    <lineage>
        <taxon>Bacteria</taxon>
        <taxon>Candidatus Aminicenantota</taxon>
        <taxon>Candidatus Aminicenantia</taxon>
        <taxon>Candidatus Aminicenantales</taxon>
        <taxon>Candidatus Saccharicenantaceae</taxon>
        <taxon>Candidatus Saccharicenans</taxon>
    </lineage>
</organism>
<proteinExistence type="predicted"/>
<reference evidence="6 7" key="1">
    <citation type="submission" date="2018-08" db="EMBL/GenBank/DDBJ databases">
        <title>Genome analysis of the thermophilic bacterium of the candidate phylum Aminicenantes from deep subsurface aquifer revealed its physiology and ecological role.</title>
        <authorList>
            <person name="Kadnikov V.V."/>
            <person name="Mardanov A.V."/>
            <person name="Beletsky A.V."/>
            <person name="Karnachuk O.V."/>
            <person name="Ravin N.V."/>
        </authorList>
    </citation>
    <scope>NUCLEOTIDE SEQUENCE [LARGE SCALE GENOMIC DNA]</scope>
    <source>
        <strain evidence="6">BY38</strain>
    </source>
</reference>
<dbReference type="GO" id="GO:0046872">
    <property type="term" value="F:metal ion binding"/>
    <property type="evidence" value="ECO:0007669"/>
    <property type="project" value="UniProtKB-KW"/>
</dbReference>
<dbReference type="InterPro" id="IPR004095">
    <property type="entry name" value="TGS"/>
</dbReference>
<dbReference type="InterPro" id="IPR023192">
    <property type="entry name" value="TGS-like_dom_sf"/>
</dbReference>
<dbReference type="GO" id="GO:0005737">
    <property type="term" value="C:cytoplasm"/>
    <property type="evidence" value="ECO:0007669"/>
    <property type="project" value="TreeGrafter"/>
</dbReference>
<feature type="domain" description="TGS" evidence="5">
    <location>
        <begin position="273"/>
        <end position="356"/>
    </location>
</feature>
<dbReference type="PANTHER" id="PTHR23305:SF18">
    <property type="entry name" value="OBG-TYPE G DOMAIN-CONTAINING PROTEIN"/>
    <property type="match status" value="1"/>
</dbReference>
<gene>
    <name evidence="6" type="ORF">OP8BY_0175</name>
</gene>
<dbReference type="Pfam" id="PF06071">
    <property type="entry name" value="YchF-GTPase_C"/>
    <property type="match status" value="1"/>
</dbReference>
<dbReference type="PANTHER" id="PTHR23305">
    <property type="entry name" value="OBG GTPASE FAMILY"/>
    <property type="match status" value="1"/>
</dbReference>
<evidence type="ECO:0000256" key="1">
    <source>
        <dbReference type="ARBA" id="ARBA00001946"/>
    </source>
</evidence>
<accession>A0A3E2BLK9</accession>
<dbReference type="GO" id="GO:0005525">
    <property type="term" value="F:GTP binding"/>
    <property type="evidence" value="ECO:0007669"/>
    <property type="project" value="InterPro"/>
</dbReference>
<keyword evidence="2" id="KW-0479">Metal-binding</keyword>
<evidence type="ECO:0000256" key="4">
    <source>
        <dbReference type="ARBA" id="ARBA00022840"/>
    </source>
</evidence>
<dbReference type="FunFam" id="1.10.150.300:FF:000001">
    <property type="entry name" value="Ribosome-binding ATPase YchF"/>
    <property type="match status" value="1"/>
</dbReference>
<dbReference type="GO" id="GO:0016887">
    <property type="term" value="F:ATP hydrolysis activity"/>
    <property type="evidence" value="ECO:0007669"/>
    <property type="project" value="InterPro"/>
</dbReference>
<evidence type="ECO:0000313" key="7">
    <source>
        <dbReference type="Proteomes" id="UP000257323"/>
    </source>
</evidence>
<dbReference type="Gene3D" id="3.10.20.30">
    <property type="match status" value="1"/>
</dbReference>
<comment type="caution">
    <text evidence="6">The sequence shown here is derived from an EMBL/GenBank/DDBJ whole genome shotgun (WGS) entry which is preliminary data.</text>
</comment>
<dbReference type="CDD" id="cd04867">
    <property type="entry name" value="TGS_YchF_OLA1"/>
    <property type="match status" value="1"/>
</dbReference>
<protein>
    <submittedName>
        <fullName evidence="6">GTP-binding and nucleic acid-binding protein YchF</fullName>
    </submittedName>
</protein>
<dbReference type="SUPFAM" id="SSF52540">
    <property type="entry name" value="P-loop containing nucleoside triphosphate hydrolases"/>
    <property type="match status" value="1"/>
</dbReference>
<dbReference type="InterPro" id="IPR027417">
    <property type="entry name" value="P-loop_NTPase"/>
</dbReference>
<sequence>MIISIFGYHKSGKTSLFEILSQRKSEAHQAASGQRHEIPRAVCQVADPRLDLLSSLYPERKKVQVHLEIEDFPGLASGDISTSQYLAQLRKADGLVHVIRGFRDPAIVHPRGKINPVDDIRCLTEELILSDLLMVNGRLEKLEKDLRKMKDPEAQKERELLEKLRPLLEQGKPIKDFPLAASEEKMLRGFCFLSLKPILHMINLDEQDLPSLQNPELILPGLPADIPVLAFCGRIEKELLELDEEERRLFMGSYGLVETTPGRFFRKLYEVMELVNFYTIGKEEVRAWAIKKNTVAVKAAGEIHTDIEKGFIRAEIIPLEELVKQGSWQKAREAGLLRLEGKDYPVQDGDVIYFRFAQ</sequence>
<keyword evidence="3" id="KW-0547">Nucleotide-binding</keyword>
<dbReference type="PIRSF" id="PIRSF006641">
    <property type="entry name" value="CHP00092"/>
    <property type="match status" value="1"/>
</dbReference>